<keyword evidence="11" id="KW-0963">Cytoplasm</keyword>
<comment type="catalytic activity">
    <reaction evidence="10 11">
        <text>L-glutamine + H2O = L-glutamate + NH4(+)</text>
        <dbReference type="Rhea" id="RHEA:15889"/>
        <dbReference type="ChEBI" id="CHEBI:15377"/>
        <dbReference type="ChEBI" id="CHEBI:28938"/>
        <dbReference type="ChEBI" id="CHEBI:29985"/>
        <dbReference type="ChEBI" id="CHEBI:58359"/>
        <dbReference type="EC" id="3.5.1.2"/>
    </reaction>
</comment>
<comment type="function">
    <text evidence="8 11">IGPS catalyzes the conversion of PRFAR and glutamine to IGP, AICAR and glutamate. The HisH subunit catalyzes the hydrolysis of glutamine to glutamate and ammonia as part of the synthesis of IGP and AICAR. The resulting ammonia molecule is channeled to the active site of HisF.</text>
</comment>
<feature type="domain" description="Glutamine amidotransferase" evidence="13">
    <location>
        <begin position="7"/>
        <end position="199"/>
    </location>
</feature>
<dbReference type="HAMAP" id="MF_00278">
    <property type="entry name" value="HisH"/>
    <property type="match status" value="1"/>
</dbReference>
<dbReference type="InterPro" id="IPR029062">
    <property type="entry name" value="Class_I_gatase-like"/>
</dbReference>
<dbReference type="GO" id="GO:0004359">
    <property type="term" value="F:glutaminase activity"/>
    <property type="evidence" value="ECO:0007669"/>
    <property type="project" value="UniProtKB-EC"/>
</dbReference>
<keyword evidence="5 11" id="KW-0315">Glutamine amidotransferase</keyword>
<dbReference type="UniPathway" id="UPA00031">
    <property type="reaction ID" value="UER00010"/>
</dbReference>
<dbReference type="PIRSF" id="PIRSF000495">
    <property type="entry name" value="Amidotransf_hisH"/>
    <property type="match status" value="1"/>
</dbReference>
<dbReference type="EC" id="3.5.1.2" evidence="11"/>
<evidence type="ECO:0000256" key="6">
    <source>
        <dbReference type="ARBA" id="ARBA00023102"/>
    </source>
</evidence>
<dbReference type="GO" id="GO:0016829">
    <property type="term" value="F:lyase activity"/>
    <property type="evidence" value="ECO:0007669"/>
    <property type="project" value="UniProtKB-KW"/>
</dbReference>
<evidence type="ECO:0000256" key="1">
    <source>
        <dbReference type="ARBA" id="ARBA00005091"/>
    </source>
</evidence>
<comment type="subunit">
    <text evidence="2 11">Heterodimer of HisH and HisF.</text>
</comment>
<dbReference type="PANTHER" id="PTHR42701:SF1">
    <property type="entry name" value="IMIDAZOLE GLYCEROL PHOSPHATE SYNTHASE SUBUNIT HISH"/>
    <property type="match status" value="1"/>
</dbReference>
<evidence type="ECO:0000256" key="12">
    <source>
        <dbReference type="PIRSR" id="PIRSR000495-1"/>
    </source>
</evidence>
<name>A0A6J4U593_9ACTN</name>
<keyword evidence="4 11" id="KW-0378">Hydrolase</keyword>
<protein>
    <recommendedName>
        <fullName evidence="11">Imidazole glycerol phosphate synthase subunit HisH</fullName>
        <ecNumber evidence="11">4.3.2.10</ecNumber>
    </recommendedName>
    <alternativeName>
        <fullName evidence="11">IGP synthase glutaminase subunit</fullName>
        <ecNumber evidence="11">3.5.1.2</ecNumber>
    </alternativeName>
    <alternativeName>
        <fullName evidence="11">IGP synthase subunit HisH</fullName>
    </alternativeName>
    <alternativeName>
        <fullName evidence="11">ImGP synthase subunit HisH</fullName>
        <shortName evidence="11">IGPS subunit HisH</shortName>
    </alternativeName>
</protein>
<evidence type="ECO:0000256" key="3">
    <source>
        <dbReference type="ARBA" id="ARBA00022605"/>
    </source>
</evidence>
<dbReference type="AlphaFoldDB" id="A0A6J4U593"/>
<evidence type="ECO:0000256" key="4">
    <source>
        <dbReference type="ARBA" id="ARBA00022801"/>
    </source>
</evidence>
<dbReference type="EMBL" id="CADCWC010000286">
    <property type="protein sequence ID" value="CAA9541351.1"/>
    <property type="molecule type" value="Genomic_DNA"/>
</dbReference>
<feature type="active site" evidence="11 12">
    <location>
        <position position="184"/>
    </location>
</feature>
<dbReference type="GO" id="GO:0005737">
    <property type="term" value="C:cytoplasm"/>
    <property type="evidence" value="ECO:0007669"/>
    <property type="project" value="UniProtKB-SubCell"/>
</dbReference>
<evidence type="ECO:0000256" key="10">
    <source>
        <dbReference type="ARBA" id="ARBA00049534"/>
    </source>
</evidence>
<feature type="active site" description="Nucleophile" evidence="11 12">
    <location>
        <position position="83"/>
    </location>
</feature>
<dbReference type="PANTHER" id="PTHR42701">
    <property type="entry name" value="IMIDAZOLE GLYCEROL PHOSPHATE SYNTHASE SUBUNIT HISH"/>
    <property type="match status" value="1"/>
</dbReference>
<dbReference type="GO" id="GO:0000105">
    <property type="term" value="P:L-histidine biosynthetic process"/>
    <property type="evidence" value="ECO:0007669"/>
    <property type="project" value="UniProtKB-UniRule"/>
</dbReference>
<accession>A0A6J4U593</accession>
<dbReference type="GO" id="GO:0000107">
    <property type="term" value="F:imidazoleglycerol-phosphate synthase activity"/>
    <property type="evidence" value="ECO:0007669"/>
    <property type="project" value="UniProtKB-UniRule"/>
</dbReference>
<dbReference type="InterPro" id="IPR017926">
    <property type="entry name" value="GATASE"/>
</dbReference>
<evidence type="ECO:0000259" key="13">
    <source>
        <dbReference type="Pfam" id="PF00117"/>
    </source>
</evidence>
<evidence type="ECO:0000256" key="2">
    <source>
        <dbReference type="ARBA" id="ARBA00011152"/>
    </source>
</evidence>
<dbReference type="SUPFAM" id="SSF52317">
    <property type="entry name" value="Class I glutamine amidotransferase-like"/>
    <property type="match status" value="1"/>
</dbReference>
<comment type="catalytic activity">
    <reaction evidence="9 11">
        <text>5-[(5-phospho-1-deoxy-D-ribulos-1-ylimino)methylamino]-1-(5-phospho-beta-D-ribosyl)imidazole-4-carboxamide + L-glutamine = D-erythro-1-(imidazol-4-yl)glycerol 3-phosphate + 5-amino-1-(5-phospho-beta-D-ribosyl)imidazole-4-carboxamide + L-glutamate + H(+)</text>
        <dbReference type="Rhea" id="RHEA:24793"/>
        <dbReference type="ChEBI" id="CHEBI:15378"/>
        <dbReference type="ChEBI" id="CHEBI:29985"/>
        <dbReference type="ChEBI" id="CHEBI:58278"/>
        <dbReference type="ChEBI" id="CHEBI:58359"/>
        <dbReference type="ChEBI" id="CHEBI:58475"/>
        <dbReference type="ChEBI" id="CHEBI:58525"/>
        <dbReference type="EC" id="4.3.2.10"/>
    </reaction>
</comment>
<evidence type="ECO:0000256" key="11">
    <source>
        <dbReference type="HAMAP-Rule" id="MF_00278"/>
    </source>
</evidence>
<dbReference type="NCBIfam" id="TIGR01855">
    <property type="entry name" value="IMP_synth_hisH"/>
    <property type="match status" value="1"/>
</dbReference>
<keyword evidence="3 11" id="KW-0028">Amino-acid biosynthesis</keyword>
<evidence type="ECO:0000313" key="14">
    <source>
        <dbReference type="EMBL" id="CAA9541351.1"/>
    </source>
</evidence>
<comment type="subcellular location">
    <subcellularLocation>
        <location evidence="11">Cytoplasm</location>
    </subcellularLocation>
</comment>
<evidence type="ECO:0000256" key="8">
    <source>
        <dbReference type="ARBA" id="ARBA00025299"/>
    </source>
</evidence>
<dbReference type="EC" id="4.3.2.10" evidence="11"/>
<keyword evidence="7 11" id="KW-0456">Lyase</keyword>
<keyword evidence="14" id="KW-0808">Transferase</keyword>
<dbReference type="CDD" id="cd01748">
    <property type="entry name" value="GATase1_IGP_Synthase"/>
    <property type="match status" value="1"/>
</dbReference>
<evidence type="ECO:0000256" key="7">
    <source>
        <dbReference type="ARBA" id="ARBA00023239"/>
    </source>
</evidence>
<keyword evidence="14" id="KW-0328">Glycosyltransferase</keyword>
<comment type="pathway">
    <text evidence="1 11">Amino-acid biosynthesis; L-histidine biosynthesis; L-histidine from 5-phospho-alpha-D-ribose 1-diphosphate: step 5/9.</text>
</comment>
<sequence>MTRPTVVLVDYGAGNIRSLRAALERAGAAVTVSSDRRVVERAPRLMVPGQGAAGAAMDALRAGGLDDAVRRAVAEGAYLLGVCVGLQLLFERSAEDDVTCLGLLPGRVERLEGVALLPHMGWNDVDPVPGRPHPVAAELPAVAYFAHSFAVRDAGAATLATTEVDGVRFASMVAGDRIAGAQFHPERSAAAGAAMLRGFLRWSADVEARGAA</sequence>
<evidence type="ECO:0000256" key="9">
    <source>
        <dbReference type="ARBA" id="ARBA00047838"/>
    </source>
</evidence>
<reference evidence="14" key="1">
    <citation type="submission" date="2020-02" db="EMBL/GenBank/DDBJ databases">
        <authorList>
            <person name="Meier V. D."/>
        </authorList>
    </citation>
    <scope>NUCLEOTIDE SEQUENCE</scope>
    <source>
        <strain evidence="14">AVDCRST_MAG79</strain>
    </source>
</reference>
<dbReference type="Gene3D" id="3.40.50.880">
    <property type="match status" value="1"/>
</dbReference>
<dbReference type="PROSITE" id="PS51273">
    <property type="entry name" value="GATASE_TYPE_1"/>
    <property type="match status" value="1"/>
</dbReference>
<organism evidence="14">
    <name type="scientific">uncultured Thermoleophilia bacterium</name>
    <dbReference type="NCBI Taxonomy" id="1497501"/>
    <lineage>
        <taxon>Bacteria</taxon>
        <taxon>Bacillati</taxon>
        <taxon>Actinomycetota</taxon>
        <taxon>Thermoleophilia</taxon>
        <taxon>environmental samples</taxon>
    </lineage>
</organism>
<keyword evidence="6 11" id="KW-0368">Histidine biosynthesis</keyword>
<dbReference type="Pfam" id="PF00117">
    <property type="entry name" value="GATase"/>
    <property type="match status" value="1"/>
</dbReference>
<gene>
    <name evidence="11" type="primary">hisH</name>
    <name evidence="14" type="ORF">AVDCRST_MAG79-1893</name>
</gene>
<evidence type="ECO:0000256" key="5">
    <source>
        <dbReference type="ARBA" id="ARBA00022962"/>
    </source>
</evidence>
<proteinExistence type="inferred from homology"/>
<feature type="active site" evidence="11 12">
    <location>
        <position position="186"/>
    </location>
</feature>
<dbReference type="InterPro" id="IPR010139">
    <property type="entry name" value="Imidazole-glycPsynth_HisH"/>
</dbReference>